<dbReference type="SUPFAM" id="SSF55785">
    <property type="entry name" value="PYP-like sensor domain (PAS domain)"/>
    <property type="match status" value="1"/>
</dbReference>
<sequence length="124" mass="14389">MGFPNNLKESYLLKNVVSGKMFICVSRYFAQGLAGEQVSFELNWFGLTLLVYLSPLIENGEVTEVAATAFDITERKEAERQIEKMTHYDNLTGLANRRLFQKKLLNELNRAFEKTNRSRLCFWI</sequence>
<dbReference type="Proteomes" id="UP000095658">
    <property type="component" value="Unassembled WGS sequence"/>
</dbReference>
<comment type="caution">
    <text evidence="2">The sequence shown here is derived from an EMBL/GenBank/DDBJ whole genome shotgun (WGS) entry which is preliminary data.</text>
</comment>
<name>A0A1E7DTJ4_9BACI</name>
<protein>
    <recommendedName>
        <fullName evidence="1">GGDEF domain-containing protein</fullName>
    </recommendedName>
</protein>
<dbReference type="InterPro" id="IPR052163">
    <property type="entry name" value="DGC-Regulatory_Protein"/>
</dbReference>
<dbReference type="Gene3D" id="3.30.450.20">
    <property type="entry name" value="PAS domain"/>
    <property type="match status" value="1"/>
</dbReference>
<reference evidence="2 3" key="1">
    <citation type="submission" date="2016-06" db="EMBL/GenBank/DDBJ databases">
        <title>Domibacillus iocasae genome sequencing.</title>
        <authorList>
            <person name="Verma A."/>
            <person name="Pal Y."/>
            <person name="Ojha A.K."/>
            <person name="Krishnamurthi S."/>
        </authorList>
    </citation>
    <scope>NUCLEOTIDE SEQUENCE [LARGE SCALE GENOMIC DNA]</scope>
    <source>
        <strain evidence="2 3">DSM 29979</strain>
    </source>
</reference>
<dbReference type="STRING" id="1714016.BA724_15170"/>
<dbReference type="PANTHER" id="PTHR46663">
    <property type="entry name" value="DIGUANYLATE CYCLASE DGCT-RELATED"/>
    <property type="match status" value="1"/>
</dbReference>
<dbReference type="Pfam" id="PF00990">
    <property type="entry name" value="GGDEF"/>
    <property type="match status" value="1"/>
</dbReference>
<dbReference type="EMBL" id="MAMP01000003">
    <property type="protein sequence ID" value="OES46349.1"/>
    <property type="molecule type" value="Genomic_DNA"/>
</dbReference>
<gene>
    <name evidence="2" type="ORF">BA724_15170</name>
</gene>
<proteinExistence type="predicted"/>
<evidence type="ECO:0000313" key="2">
    <source>
        <dbReference type="EMBL" id="OES46349.1"/>
    </source>
</evidence>
<keyword evidence="3" id="KW-1185">Reference proteome</keyword>
<dbReference type="InterPro" id="IPR000160">
    <property type="entry name" value="GGDEF_dom"/>
</dbReference>
<evidence type="ECO:0000313" key="3">
    <source>
        <dbReference type="Proteomes" id="UP000095658"/>
    </source>
</evidence>
<organism evidence="2 3">
    <name type="scientific">Domibacillus iocasae</name>
    <dbReference type="NCBI Taxonomy" id="1714016"/>
    <lineage>
        <taxon>Bacteria</taxon>
        <taxon>Bacillati</taxon>
        <taxon>Bacillota</taxon>
        <taxon>Bacilli</taxon>
        <taxon>Bacillales</taxon>
        <taxon>Bacillaceae</taxon>
        <taxon>Domibacillus</taxon>
    </lineage>
</organism>
<dbReference type="InterPro" id="IPR043128">
    <property type="entry name" value="Rev_trsase/Diguanyl_cyclase"/>
</dbReference>
<feature type="domain" description="GGDEF" evidence="1">
    <location>
        <begin position="87"/>
        <end position="116"/>
    </location>
</feature>
<accession>A0A1E7DTJ4</accession>
<dbReference type="InterPro" id="IPR035965">
    <property type="entry name" value="PAS-like_dom_sf"/>
</dbReference>
<evidence type="ECO:0000259" key="1">
    <source>
        <dbReference type="Pfam" id="PF00990"/>
    </source>
</evidence>
<dbReference type="PANTHER" id="PTHR46663:SF4">
    <property type="entry name" value="DIGUANYLATE CYCLASE DGCT-RELATED"/>
    <property type="match status" value="1"/>
</dbReference>
<dbReference type="Gene3D" id="3.30.70.270">
    <property type="match status" value="1"/>
</dbReference>
<dbReference type="AlphaFoldDB" id="A0A1E7DTJ4"/>